<protein>
    <submittedName>
        <fullName evidence="1">Uncharacterized protein</fullName>
    </submittedName>
</protein>
<accession>A0ABC8R7P1</accession>
<dbReference type="Proteomes" id="UP001642360">
    <property type="component" value="Unassembled WGS sequence"/>
</dbReference>
<organism evidence="1 2">
    <name type="scientific">Ilex paraguariensis</name>
    <name type="common">yerba mate</name>
    <dbReference type="NCBI Taxonomy" id="185542"/>
    <lineage>
        <taxon>Eukaryota</taxon>
        <taxon>Viridiplantae</taxon>
        <taxon>Streptophyta</taxon>
        <taxon>Embryophyta</taxon>
        <taxon>Tracheophyta</taxon>
        <taxon>Spermatophyta</taxon>
        <taxon>Magnoliopsida</taxon>
        <taxon>eudicotyledons</taxon>
        <taxon>Gunneridae</taxon>
        <taxon>Pentapetalae</taxon>
        <taxon>asterids</taxon>
        <taxon>campanulids</taxon>
        <taxon>Aquifoliales</taxon>
        <taxon>Aquifoliaceae</taxon>
        <taxon>Ilex</taxon>
    </lineage>
</organism>
<name>A0ABC8R7P1_9AQUA</name>
<sequence>MDKGRWKIKNTGMTTGTTTREGLERLREFEKGDHLGEGLRKKKTDWERGLRDGRGGCVAEVGVVGKVGYAIESGRDWLGWEVGWEVALHLTNGGTGYCA</sequence>
<comment type="caution">
    <text evidence="1">The sequence shown here is derived from an EMBL/GenBank/DDBJ whole genome shotgun (WGS) entry which is preliminary data.</text>
</comment>
<dbReference type="EMBL" id="CAUOFW020001091">
    <property type="protein sequence ID" value="CAK9141021.1"/>
    <property type="molecule type" value="Genomic_DNA"/>
</dbReference>
<proteinExistence type="predicted"/>
<evidence type="ECO:0000313" key="2">
    <source>
        <dbReference type="Proteomes" id="UP001642360"/>
    </source>
</evidence>
<gene>
    <name evidence="1" type="ORF">ILEXP_LOCUS8539</name>
</gene>
<reference evidence="1 2" key="1">
    <citation type="submission" date="2024-02" db="EMBL/GenBank/DDBJ databases">
        <authorList>
            <person name="Vignale AGUSTIN F."/>
            <person name="Sosa J E."/>
            <person name="Modenutti C."/>
        </authorList>
    </citation>
    <scope>NUCLEOTIDE SEQUENCE [LARGE SCALE GENOMIC DNA]</scope>
</reference>
<evidence type="ECO:0000313" key="1">
    <source>
        <dbReference type="EMBL" id="CAK9141021.1"/>
    </source>
</evidence>
<dbReference type="AlphaFoldDB" id="A0ABC8R7P1"/>
<keyword evidence="2" id="KW-1185">Reference proteome</keyword>